<dbReference type="RefSeq" id="XP_014155781.1">
    <property type="nucleotide sequence ID" value="XM_014300306.1"/>
</dbReference>
<evidence type="ECO:0000313" key="4">
    <source>
        <dbReference type="Proteomes" id="UP000054560"/>
    </source>
</evidence>
<evidence type="ECO:0000256" key="1">
    <source>
        <dbReference type="SAM" id="MobiDB-lite"/>
    </source>
</evidence>
<protein>
    <submittedName>
        <fullName evidence="3">Uncharacterized protein</fullName>
    </submittedName>
</protein>
<proteinExistence type="predicted"/>
<feature type="region of interest" description="Disordered" evidence="1">
    <location>
        <begin position="114"/>
        <end position="152"/>
    </location>
</feature>
<keyword evidence="2" id="KW-0732">Signal</keyword>
<dbReference type="GeneID" id="25906329"/>
<dbReference type="AlphaFoldDB" id="A0A0L0FZ15"/>
<reference evidence="3 4" key="1">
    <citation type="submission" date="2011-02" db="EMBL/GenBank/DDBJ databases">
        <title>The Genome Sequence of Sphaeroforma arctica JP610.</title>
        <authorList>
            <consortium name="The Broad Institute Genome Sequencing Platform"/>
            <person name="Russ C."/>
            <person name="Cuomo C."/>
            <person name="Young S.K."/>
            <person name="Zeng Q."/>
            <person name="Gargeya S."/>
            <person name="Alvarado L."/>
            <person name="Berlin A."/>
            <person name="Chapman S.B."/>
            <person name="Chen Z."/>
            <person name="Freedman E."/>
            <person name="Gellesch M."/>
            <person name="Goldberg J."/>
            <person name="Griggs A."/>
            <person name="Gujja S."/>
            <person name="Heilman E."/>
            <person name="Heiman D."/>
            <person name="Howarth C."/>
            <person name="Mehta T."/>
            <person name="Neiman D."/>
            <person name="Pearson M."/>
            <person name="Roberts A."/>
            <person name="Saif S."/>
            <person name="Shea T."/>
            <person name="Shenoy N."/>
            <person name="Sisk P."/>
            <person name="Stolte C."/>
            <person name="Sykes S."/>
            <person name="White J."/>
            <person name="Yandava C."/>
            <person name="Burger G."/>
            <person name="Gray M.W."/>
            <person name="Holland P.W.H."/>
            <person name="King N."/>
            <person name="Lang F.B.F."/>
            <person name="Roger A.J."/>
            <person name="Ruiz-Trillo I."/>
            <person name="Haas B."/>
            <person name="Nusbaum C."/>
            <person name="Birren B."/>
        </authorList>
    </citation>
    <scope>NUCLEOTIDE SEQUENCE [LARGE SCALE GENOMIC DNA]</scope>
    <source>
        <strain evidence="3 4">JP610</strain>
    </source>
</reference>
<name>A0A0L0FZ15_9EUKA</name>
<dbReference type="Proteomes" id="UP000054560">
    <property type="component" value="Unassembled WGS sequence"/>
</dbReference>
<evidence type="ECO:0000313" key="3">
    <source>
        <dbReference type="EMBL" id="KNC81879.1"/>
    </source>
</evidence>
<accession>A0A0L0FZ15</accession>
<evidence type="ECO:0000256" key="2">
    <source>
        <dbReference type="SAM" id="SignalP"/>
    </source>
</evidence>
<keyword evidence="4" id="KW-1185">Reference proteome</keyword>
<sequence>MKLAIATLFLAAVASARSWGRDGERDRGNNWVKKYYYDENYRCGKEYDAKHDYEYECDGKCGKRECCEEKEYFCDDFKCNGDLVAKYNFEYKCDGKCNKHECCKEEKRNNGMNDRKWNKGDNDKRNKTIERETMARETKTMAKETGMDAIKN</sequence>
<feature type="chain" id="PRO_5005538527" evidence="2">
    <location>
        <begin position="17"/>
        <end position="152"/>
    </location>
</feature>
<organism evidence="3 4">
    <name type="scientific">Sphaeroforma arctica JP610</name>
    <dbReference type="NCBI Taxonomy" id="667725"/>
    <lineage>
        <taxon>Eukaryota</taxon>
        <taxon>Ichthyosporea</taxon>
        <taxon>Ichthyophonida</taxon>
        <taxon>Sphaeroforma</taxon>
    </lineage>
</organism>
<dbReference type="EMBL" id="KQ241984">
    <property type="protein sequence ID" value="KNC81879.1"/>
    <property type="molecule type" value="Genomic_DNA"/>
</dbReference>
<feature type="signal peptide" evidence="2">
    <location>
        <begin position="1"/>
        <end position="16"/>
    </location>
</feature>
<gene>
    <name evidence="3" type="ORF">SARC_05825</name>
</gene>